<feature type="transmembrane region" description="Helical" evidence="6">
    <location>
        <begin position="380"/>
        <end position="402"/>
    </location>
</feature>
<dbReference type="Proteomes" id="UP000245125">
    <property type="component" value="Unassembled WGS sequence"/>
</dbReference>
<comment type="similarity">
    <text evidence="6">Belongs to the NhaA Na(+)/H(+) (TC 2.A.33) antiporter family.</text>
</comment>
<evidence type="ECO:0000313" key="8">
    <source>
        <dbReference type="Proteomes" id="UP000245125"/>
    </source>
</evidence>
<feature type="transmembrane region" description="Helical" evidence="6">
    <location>
        <begin position="340"/>
        <end position="360"/>
    </location>
</feature>
<evidence type="ECO:0000313" key="7">
    <source>
        <dbReference type="EMBL" id="SPQ01112.1"/>
    </source>
</evidence>
<keyword evidence="6" id="KW-0406">Ion transport</keyword>
<dbReference type="GO" id="GO:0015385">
    <property type="term" value="F:sodium:proton antiporter activity"/>
    <property type="evidence" value="ECO:0007669"/>
    <property type="project" value="UniProtKB-UniRule"/>
</dbReference>
<keyword evidence="2 6" id="KW-1003">Cell membrane</keyword>
<proteinExistence type="inferred from homology"/>
<comment type="catalytic activity">
    <reaction evidence="6">
        <text>Na(+)(in) + 2 H(+)(out) = Na(+)(out) + 2 H(+)(in)</text>
        <dbReference type="Rhea" id="RHEA:29251"/>
        <dbReference type="ChEBI" id="CHEBI:15378"/>
        <dbReference type="ChEBI" id="CHEBI:29101"/>
    </reaction>
</comment>
<reference evidence="8" key="1">
    <citation type="submission" date="2018-03" db="EMBL/GenBank/DDBJ databases">
        <authorList>
            <person name="Zecchin S."/>
        </authorList>
    </citation>
    <scope>NUCLEOTIDE SEQUENCE [LARGE SCALE GENOMIC DNA]</scope>
</reference>
<evidence type="ECO:0000256" key="6">
    <source>
        <dbReference type="HAMAP-Rule" id="MF_01844"/>
    </source>
</evidence>
<keyword evidence="6" id="KW-0050">Antiport</keyword>
<dbReference type="AlphaFoldDB" id="A0A2U3QI69"/>
<comment type="function">
    <text evidence="6">Na(+)/H(+) antiporter that extrudes sodium in exchange for external protons.</text>
</comment>
<dbReference type="HAMAP" id="MF_01844">
    <property type="entry name" value="NhaA"/>
    <property type="match status" value="1"/>
</dbReference>
<dbReference type="PANTHER" id="PTHR30341:SF0">
    <property type="entry name" value="NA(+)_H(+) ANTIPORTER NHAA"/>
    <property type="match status" value="1"/>
</dbReference>
<dbReference type="InterPro" id="IPR004670">
    <property type="entry name" value="NhaA"/>
</dbReference>
<keyword evidence="8" id="KW-1185">Reference proteome</keyword>
<dbReference type="EMBL" id="OUUY01000090">
    <property type="protein sequence ID" value="SPQ01112.1"/>
    <property type="molecule type" value="Genomic_DNA"/>
</dbReference>
<gene>
    <name evidence="6 7" type="primary">nhaA</name>
    <name evidence="7" type="ORF">NBG4_430007</name>
</gene>
<feature type="transmembrane region" description="Helical" evidence="6">
    <location>
        <begin position="414"/>
        <end position="432"/>
    </location>
</feature>
<dbReference type="GO" id="GO:0005886">
    <property type="term" value="C:plasma membrane"/>
    <property type="evidence" value="ECO:0007669"/>
    <property type="project" value="UniProtKB-SubCell"/>
</dbReference>
<keyword evidence="4 6" id="KW-1133">Transmembrane helix</keyword>
<name>A0A2U3QI69_9BACT</name>
<keyword evidence="6" id="KW-0915">Sodium</keyword>
<feature type="transmembrane region" description="Helical" evidence="6">
    <location>
        <begin position="188"/>
        <end position="205"/>
    </location>
</feature>
<feature type="transmembrane region" description="Helical" evidence="6">
    <location>
        <begin position="163"/>
        <end position="182"/>
    </location>
</feature>
<feature type="transmembrane region" description="Helical" evidence="6">
    <location>
        <begin position="21"/>
        <end position="40"/>
    </location>
</feature>
<keyword evidence="5 6" id="KW-0472">Membrane</keyword>
<feature type="transmembrane region" description="Helical" evidence="6">
    <location>
        <begin position="70"/>
        <end position="87"/>
    </location>
</feature>
<protein>
    <recommendedName>
        <fullName evidence="6">Na(+)/H(+) antiporter NhaA</fullName>
    </recommendedName>
    <alternativeName>
        <fullName evidence="6">Sodium/proton antiporter NhaA</fullName>
    </alternativeName>
</protein>
<dbReference type="InterPro" id="IPR023171">
    <property type="entry name" value="Na/H_antiporter_dom_sf"/>
</dbReference>
<feature type="transmembrane region" description="Helical" evidence="6">
    <location>
        <begin position="102"/>
        <end position="123"/>
    </location>
</feature>
<dbReference type="Gene3D" id="1.20.1530.10">
    <property type="entry name" value="Na+/H+ antiporter like domain"/>
    <property type="match status" value="1"/>
</dbReference>
<sequence length="447" mass="48333">MSHRILGEIRGAFGAFLRAEILDSVTLIVATITALIWANSPWSATYFSLLNTHVGLSWGTHTFSLSLKHWINDGLMALFFFVVGLEIKREIVVGHLSAPGKAALPIAAAIGGMMLPAVIYVALAGSGEAMAGWGIPMATDIAFAVGVLSLFGDRVPLSLKVFLSALAIVDDIGAVLVIALFYTASISWIALLAAAVLLGILWWASTRGIRNVLVYATLIPCVWVAVLASGVHATVAGILIAFTVPVRARIEPEKFSSVLRARFNDLERSVLTRESMLHDHQQLDTIVELDLVTRALRPMGITLEHFLHPFQSYFVLPAFALCNAGVHFDSPLRSTLTSPVSLAVIAGLFLGKQVGIQLFCYGTVKAGWAQMPERTNFFQIYAVSCVAGIGFTMSLFISELAFSSDMLLSQAKSAIFVASLVSALWGILMIYLSTRREKLRQKAAIIP</sequence>
<dbReference type="Pfam" id="PF06965">
    <property type="entry name" value="Na_H_antiport_1"/>
    <property type="match status" value="1"/>
</dbReference>
<dbReference type="GO" id="GO:0006885">
    <property type="term" value="P:regulation of pH"/>
    <property type="evidence" value="ECO:0007669"/>
    <property type="project" value="UniProtKB-UniRule"/>
</dbReference>
<evidence type="ECO:0000256" key="3">
    <source>
        <dbReference type="ARBA" id="ARBA00022692"/>
    </source>
</evidence>
<keyword evidence="3 6" id="KW-0812">Transmembrane</keyword>
<dbReference type="PANTHER" id="PTHR30341">
    <property type="entry name" value="SODIUM ION/PROTON ANTIPORTER NHAA-RELATED"/>
    <property type="match status" value="1"/>
</dbReference>
<dbReference type="OrthoDB" id="9808135at2"/>
<evidence type="ECO:0000256" key="2">
    <source>
        <dbReference type="ARBA" id="ARBA00022475"/>
    </source>
</evidence>
<dbReference type="NCBIfam" id="TIGR00773">
    <property type="entry name" value="NhaA"/>
    <property type="match status" value="1"/>
</dbReference>
<feature type="transmembrane region" description="Helical" evidence="6">
    <location>
        <begin position="212"/>
        <end position="242"/>
    </location>
</feature>
<evidence type="ECO:0000256" key="4">
    <source>
        <dbReference type="ARBA" id="ARBA00022989"/>
    </source>
</evidence>
<keyword evidence="6" id="KW-0739">Sodium transport</keyword>
<organism evidence="7 8">
    <name type="scientific">Candidatus Sulfobium mesophilum</name>
    <dbReference type="NCBI Taxonomy" id="2016548"/>
    <lineage>
        <taxon>Bacteria</taxon>
        <taxon>Pseudomonadati</taxon>
        <taxon>Nitrospirota</taxon>
        <taxon>Nitrospiria</taxon>
        <taxon>Nitrospirales</taxon>
        <taxon>Nitrospiraceae</taxon>
        <taxon>Candidatus Sulfobium</taxon>
    </lineage>
</organism>
<feature type="transmembrane region" description="Helical" evidence="6">
    <location>
        <begin position="129"/>
        <end position="151"/>
    </location>
</feature>
<accession>A0A2U3QI69</accession>
<keyword evidence="6" id="KW-0813">Transport</keyword>
<evidence type="ECO:0000256" key="5">
    <source>
        <dbReference type="ARBA" id="ARBA00023136"/>
    </source>
</evidence>
<evidence type="ECO:0000256" key="1">
    <source>
        <dbReference type="ARBA" id="ARBA00004429"/>
    </source>
</evidence>
<comment type="subcellular location">
    <subcellularLocation>
        <location evidence="1">Cell inner membrane</location>
        <topology evidence="1">Multi-pass membrane protein</topology>
    </subcellularLocation>
    <subcellularLocation>
        <location evidence="6">Cell membrane</location>
        <topology evidence="6">Multi-pass membrane protein</topology>
    </subcellularLocation>
</comment>